<proteinExistence type="predicted"/>
<dbReference type="CDD" id="cd00063">
    <property type="entry name" value="FN3"/>
    <property type="match status" value="1"/>
</dbReference>
<dbReference type="Proteomes" id="UP000292855">
    <property type="component" value="Unassembled WGS sequence"/>
</dbReference>
<dbReference type="InterPro" id="IPR003961">
    <property type="entry name" value="FN3_dom"/>
</dbReference>
<dbReference type="InterPro" id="IPR036116">
    <property type="entry name" value="FN3_sf"/>
</dbReference>
<comment type="caution">
    <text evidence="1">The sequence shown here is derived from an EMBL/GenBank/DDBJ whole genome shotgun (WGS) entry which is preliminary data.</text>
</comment>
<dbReference type="AlphaFoldDB" id="A0A4Q6XNF9"/>
<accession>A0A4Q6XNF9</accession>
<dbReference type="RefSeq" id="WP_130143203.1">
    <property type="nucleotide sequence ID" value="NZ_SGIT01000005.1"/>
</dbReference>
<keyword evidence="2" id="KW-1185">Reference proteome</keyword>
<sequence>MAKPVFTSKDATQLLIYAEQIFLKMTENADLFTDPVPDLTTLSTNLNAYREAYTEATFRDKRAVILKAQHGEKLQDVIRRLAHYVEDVAAGDEAIIVAAGFRPSRSSHVSLGRTPKPENLRVEHIQVGSGIIRLRVNSWRPARLYRYEYRKKGTEVWESTLHTKSTFALRNLDMLEQYEFRVSYIGSDVTLNYSDVVTAWVI</sequence>
<dbReference type="OrthoDB" id="703469at2"/>
<protein>
    <submittedName>
        <fullName evidence="1">Fibronectin type III domain-containing protein</fullName>
    </submittedName>
</protein>
<organism evidence="1 2">
    <name type="scientific">Sphingobacterium corticibacterium</name>
    <dbReference type="NCBI Taxonomy" id="2484746"/>
    <lineage>
        <taxon>Bacteria</taxon>
        <taxon>Pseudomonadati</taxon>
        <taxon>Bacteroidota</taxon>
        <taxon>Sphingobacteriia</taxon>
        <taxon>Sphingobacteriales</taxon>
        <taxon>Sphingobacteriaceae</taxon>
        <taxon>Sphingobacterium</taxon>
    </lineage>
</organism>
<evidence type="ECO:0000313" key="1">
    <source>
        <dbReference type="EMBL" id="RZF58099.1"/>
    </source>
</evidence>
<name>A0A4Q6XNF9_9SPHI</name>
<dbReference type="EMBL" id="SGIT01000005">
    <property type="protein sequence ID" value="RZF58099.1"/>
    <property type="molecule type" value="Genomic_DNA"/>
</dbReference>
<reference evidence="1 2" key="1">
    <citation type="submission" date="2019-02" db="EMBL/GenBank/DDBJ databases">
        <authorList>
            <person name="Li Y."/>
        </authorList>
    </citation>
    <scope>NUCLEOTIDE SEQUENCE [LARGE SCALE GENOMIC DNA]</scope>
    <source>
        <strain evidence="1 2">30C10-4-7</strain>
    </source>
</reference>
<gene>
    <name evidence="1" type="ORF">EWE74_18770</name>
</gene>
<dbReference type="SUPFAM" id="SSF49265">
    <property type="entry name" value="Fibronectin type III"/>
    <property type="match status" value="1"/>
</dbReference>
<evidence type="ECO:0000313" key="2">
    <source>
        <dbReference type="Proteomes" id="UP000292855"/>
    </source>
</evidence>